<reference evidence="3" key="1">
    <citation type="journal article" date="2002" name="Science">
        <title>The draft genome of Ciona intestinalis: insights into chordate and vertebrate origins.</title>
        <authorList>
            <person name="Dehal P."/>
            <person name="Satou Y."/>
            <person name="Campbell R.K."/>
            <person name="Chapman J."/>
            <person name="Degnan B."/>
            <person name="De Tomaso A."/>
            <person name="Davidson B."/>
            <person name="Di Gregorio A."/>
            <person name="Gelpke M."/>
            <person name="Goodstein D.M."/>
            <person name="Harafuji N."/>
            <person name="Hastings K.E."/>
            <person name="Ho I."/>
            <person name="Hotta K."/>
            <person name="Huang W."/>
            <person name="Kawashima T."/>
            <person name="Lemaire P."/>
            <person name="Martinez D."/>
            <person name="Meinertzhagen I.A."/>
            <person name="Necula S."/>
            <person name="Nonaka M."/>
            <person name="Putnam N."/>
            <person name="Rash S."/>
            <person name="Saiga H."/>
            <person name="Satake M."/>
            <person name="Terry A."/>
            <person name="Yamada L."/>
            <person name="Wang H.G."/>
            <person name="Awazu S."/>
            <person name="Azumi K."/>
            <person name="Boore J."/>
            <person name="Branno M."/>
            <person name="Chin-Bow S."/>
            <person name="DeSantis R."/>
            <person name="Doyle S."/>
            <person name="Francino P."/>
            <person name="Keys D.N."/>
            <person name="Haga S."/>
            <person name="Hayashi H."/>
            <person name="Hino K."/>
            <person name="Imai K.S."/>
            <person name="Inaba K."/>
            <person name="Kano S."/>
            <person name="Kobayashi K."/>
            <person name="Kobayashi M."/>
            <person name="Lee B.I."/>
            <person name="Makabe K.W."/>
            <person name="Manohar C."/>
            <person name="Matassi G."/>
            <person name="Medina M."/>
            <person name="Mochizuki Y."/>
            <person name="Mount S."/>
            <person name="Morishita T."/>
            <person name="Miura S."/>
            <person name="Nakayama A."/>
            <person name="Nishizaka S."/>
            <person name="Nomoto H."/>
            <person name="Ohta F."/>
            <person name="Oishi K."/>
            <person name="Rigoutsos I."/>
            <person name="Sano M."/>
            <person name="Sasaki A."/>
            <person name="Sasakura Y."/>
            <person name="Shoguchi E."/>
            <person name="Shin-i T."/>
            <person name="Spagnuolo A."/>
            <person name="Stainier D."/>
            <person name="Suzuki M.M."/>
            <person name="Tassy O."/>
            <person name="Takatori N."/>
            <person name="Tokuoka M."/>
            <person name="Yagi K."/>
            <person name="Yoshizaki F."/>
            <person name="Wada S."/>
            <person name="Zhang C."/>
            <person name="Hyatt P.D."/>
            <person name="Larimer F."/>
            <person name="Detter C."/>
            <person name="Doggett N."/>
            <person name="Glavina T."/>
            <person name="Hawkins T."/>
            <person name="Richardson P."/>
            <person name="Lucas S."/>
            <person name="Kohara Y."/>
            <person name="Levine M."/>
            <person name="Satoh N."/>
            <person name="Rokhsar D.S."/>
        </authorList>
    </citation>
    <scope>NUCLEOTIDE SEQUENCE [LARGE SCALE GENOMIC DNA]</scope>
</reference>
<name>H2XNC8_CIOIN</name>
<evidence type="ECO:0000313" key="3">
    <source>
        <dbReference type="Proteomes" id="UP000008144"/>
    </source>
</evidence>
<proteinExistence type="predicted"/>
<dbReference type="Ensembl" id="ENSCINT00000034081.1">
    <property type="protein sequence ID" value="ENSCINP00000031161.1"/>
    <property type="gene ID" value="ENSCING00000020239.1"/>
</dbReference>
<reference evidence="2" key="3">
    <citation type="submission" date="2025-08" db="UniProtKB">
        <authorList>
            <consortium name="Ensembl"/>
        </authorList>
    </citation>
    <scope>IDENTIFICATION</scope>
</reference>
<evidence type="ECO:0000256" key="1">
    <source>
        <dbReference type="SAM" id="Phobius"/>
    </source>
</evidence>
<reference evidence="2" key="4">
    <citation type="submission" date="2025-09" db="UniProtKB">
        <authorList>
            <consortium name="Ensembl"/>
        </authorList>
    </citation>
    <scope>IDENTIFICATION</scope>
</reference>
<organism evidence="2 3">
    <name type="scientific">Ciona intestinalis</name>
    <name type="common">Transparent sea squirt</name>
    <name type="synonym">Ascidia intestinalis</name>
    <dbReference type="NCBI Taxonomy" id="7719"/>
    <lineage>
        <taxon>Eukaryota</taxon>
        <taxon>Metazoa</taxon>
        <taxon>Chordata</taxon>
        <taxon>Tunicata</taxon>
        <taxon>Ascidiacea</taxon>
        <taxon>Phlebobranchia</taxon>
        <taxon>Cionidae</taxon>
        <taxon>Ciona</taxon>
    </lineage>
</organism>
<dbReference type="EMBL" id="EAAA01000929">
    <property type="status" value="NOT_ANNOTATED_CDS"/>
    <property type="molecule type" value="Genomic_DNA"/>
</dbReference>
<feature type="transmembrane region" description="Helical" evidence="1">
    <location>
        <begin position="6"/>
        <end position="30"/>
    </location>
</feature>
<accession>H2XNC8</accession>
<keyword evidence="1" id="KW-1133">Transmembrane helix</keyword>
<protein>
    <submittedName>
        <fullName evidence="2">Uncharacterized protein</fullName>
    </submittedName>
</protein>
<dbReference type="AlphaFoldDB" id="H2XNC8"/>
<dbReference type="InParanoid" id="H2XNC8"/>
<keyword evidence="1" id="KW-0812">Transmembrane</keyword>
<dbReference type="Proteomes" id="UP000008144">
    <property type="component" value="Chromosome 12"/>
</dbReference>
<keyword evidence="3" id="KW-1185">Reference proteome</keyword>
<dbReference type="HOGENOM" id="CLU_3159682_0_0_1"/>
<evidence type="ECO:0000313" key="2">
    <source>
        <dbReference type="Ensembl" id="ENSCINP00000031161.1"/>
    </source>
</evidence>
<keyword evidence="1" id="KW-0472">Membrane</keyword>
<sequence>MTFFYFFNFLPLLFLIYTFFILTCLVRLFCLGSLMFDIALKIYCIDFI</sequence>
<reference evidence="2" key="2">
    <citation type="journal article" date="2008" name="Genome Biol.">
        <title>Improved genome assembly and evidence-based global gene model set for the chordate Ciona intestinalis: new insight into intron and operon populations.</title>
        <authorList>
            <person name="Satou Y."/>
            <person name="Mineta K."/>
            <person name="Ogasawara M."/>
            <person name="Sasakura Y."/>
            <person name="Shoguchi E."/>
            <person name="Ueno K."/>
            <person name="Yamada L."/>
            <person name="Matsumoto J."/>
            <person name="Wasserscheid J."/>
            <person name="Dewar K."/>
            <person name="Wiley G.B."/>
            <person name="Macmil S.L."/>
            <person name="Roe B.A."/>
            <person name="Zeller R.W."/>
            <person name="Hastings K.E."/>
            <person name="Lemaire P."/>
            <person name="Lindquist E."/>
            <person name="Endo T."/>
            <person name="Hotta K."/>
            <person name="Inaba K."/>
        </authorList>
    </citation>
    <scope>NUCLEOTIDE SEQUENCE [LARGE SCALE GENOMIC DNA]</scope>
    <source>
        <strain evidence="2">wild type</strain>
    </source>
</reference>